<organism evidence="5 6">
    <name type="scientific">Thlaspi arvense</name>
    <name type="common">Field penny-cress</name>
    <dbReference type="NCBI Taxonomy" id="13288"/>
    <lineage>
        <taxon>Eukaryota</taxon>
        <taxon>Viridiplantae</taxon>
        <taxon>Streptophyta</taxon>
        <taxon>Embryophyta</taxon>
        <taxon>Tracheophyta</taxon>
        <taxon>Spermatophyta</taxon>
        <taxon>Magnoliopsida</taxon>
        <taxon>eudicotyledons</taxon>
        <taxon>Gunneridae</taxon>
        <taxon>Pentapetalae</taxon>
        <taxon>rosids</taxon>
        <taxon>malvids</taxon>
        <taxon>Brassicales</taxon>
        <taxon>Brassicaceae</taxon>
        <taxon>Thlaspideae</taxon>
        <taxon>Thlaspi</taxon>
    </lineage>
</organism>
<dbReference type="EMBL" id="OU466861">
    <property type="protein sequence ID" value="CAH2066450.1"/>
    <property type="molecule type" value="Genomic_DNA"/>
</dbReference>
<evidence type="ECO:0000256" key="1">
    <source>
        <dbReference type="ARBA" id="ARBA00004123"/>
    </source>
</evidence>
<dbReference type="Pfam" id="PF00076">
    <property type="entry name" value="RRM_1"/>
    <property type="match status" value="4"/>
</dbReference>
<proteinExistence type="predicted"/>
<dbReference type="PANTHER" id="PTHR13952">
    <property type="entry name" value="U1 SMALL NUCLEAR RIBONUCLEOPROTEIN 70 KD"/>
    <property type="match status" value="1"/>
</dbReference>
<evidence type="ECO:0000256" key="2">
    <source>
        <dbReference type="ARBA" id="ARBA00023242"/>
    </source>
</evidence>
<gene>
    <name evidence="5" type="ORF">TAV2_LOCUS17571</name>
</gene>
<dbReference type="SUPFAM" id="SSF54928">
    <property type="entry name" value="RNA-binding domain, RBD"/>
    <property type="match status" value="2"/>
</dbReference>
<keyword evidence="6" id="KW-1185">Reference proteome</keyword>
<evidence type="ECO:0000259" key="4">
    <source>
        <dbReference type="PROSITE" id="PS50102"/>
    </source>
</evidence>
<dbReference type="Gene3D" id="3.30.70.330">
    <property type="match status" value="4"/>
</dbReference>
<feature type="domain" description="RRM" evidence="4">
    <location>
        <begin position="1"/>
        <end position="58"/>
    </location>
</feature>
<protein>
    <recommendedName>
        <fullName evidence="4">RRM domain-containing protein</fullName>
    </recommendedName>
</protein>
<evidence type="ECO:0000313" key="6">
    <source>
        <dbReference type="Proteomes" id="UP000836841"/>
    </source>
</evidence>
<keyword evidence="3" id="KW-0694">RNA-binding</keyword>
<dbReference type="InterPro" id="IPR012677">
    <property type="entry name" value="Nucleotide-bd_a/b_plait_sf"/>
</dbReference>
<dbReference type="GO" id="GO:0000398">
    <property type="term" value="P:mRNA splicing, via spliceosome"/>
    <property type="evidence" value="ECO:0007669"/>
    <property type="project" value="TreeGrafter"/>
</dbReference>
<dbReference type="AlphaFoldDB" id="A0AAU9SMJ1"/>
<dbReference type="GO" id="GO:0005685">
    <property type="term" value="C:U1 snRNP"/>
    <property type="evidence" value="ECO:0007669"/>
    <property type="project" value="TreeGrafter"/>
</dbReference>
<dbReference type="GO" id="GO:0071011">
    <property type="term" value="C:precatalytic spliceosome"/>
    <property type="evidence" value="ECO:0007669"/>
    <property type="project" value="TreeGrafter"/>
</dbReference>
<dbReference type="InterPro" id="IPR000504">
    <property type="entry name" value="RRM_dom"/>
</dbReference>
<dbReference type="GO" id="GO:0030619">
    <property type="term" value="F:U1 snRNA binding"/>
    <property type="evidence" value="ECO:0007669"/>
    <property type="project" value="TreeGrafter"/>
</dbReference>
<reference evidence="5 6" key="1">
    <citation type="submission" date="2022-03" db="EMBL/GenBank/DDBJ databases">
        <authorList>
            <person name="Nunn A."/>
            <person name="Chopra R."/>
            <person name="Nunn A."/>
            <person name="Contreras Garrido A."/>
        </authorList>
    </citation>
    <scope>NUCLEOTIDE SEQUENCE [LARGE SCALE GENOMIC DNA]</scope>
</reference>
<name>A0AAU9SMJ1_THLAR</name>
<dbReference type="SMART" id="SM00360">
    <property type="entry name" value="RRM"/>
    <property type="match status" value="2"/>
</dbReference>
<evidence type="ECO:0000256" key="3">
    <source>
        <dbReference type="PROSITE-ProRule" id="PRU00176"/>
    </source>
</evidence>
<accession>A0AAU9SMJ1</accession>
<dbReference type="GO" id="GO:0003729">
    <property type="term" value="F:mRNA binding"/>
    <property type="evidence" value="ECO:0007669"/>
    <property type="project" value="TreeGrafter"/>
</dbReference>
<keyword evidence="2" id="KW-0539">Nucleus</keyword>
<comment type="subcellular location">
    <subcellularLocation>
        <location evidence="1">Nucleus</location>
    </subcellularLocation>
</comment>
<feature type="domain" description="RRM" evidence="4">
    <location>
        <begin position="115"/>
        <end position="174"/>
    </location>
</feature>
<dbReference type="InterPro" id="IPR051183">
    <property type="entry name" value="U1_U11-U12_snRNP_70-35kDa"/>
</dbReference>
<dbReference type="Proteomes" id="UP000836841">
    <property type="component" value="Chromosome 5"/>
</dbReference>
<dbReference type="InterPro" id="IPR035979">
    <property type="entry name" value="RBD_domain_sf"/>
</dbReference>
<dbReference type="PANTHER" id="PTHR13952:SF21">
    <property type="entry name" value="POLYNUCLEOTIDE ADENYLYLTRANSFERASE DOMAIN_RNA RECOGNITION MOTIF PROTEIN-RELATED"/>
    <property type="match status" value="1"/>
</dbReference>
<evidence type="ECO:0000313" key="5">
    <source>
        <dbReference type="EMBL" id="CAH2066450.1"/>
    </source>
</evidence>
<feature type="domain" description="RRM" evidence="4">
    <location>
        <begin position="184"/>
        <end position="238"/>
    </location>
</feature>
<sequence>MANVGEVVRVRLIVTRKCILRCVGFVEFASANEAKKALQKKNGEHLHKRKIILDVAIKGNPYFPPNIKFFSDVGEVVRVRLIVNHEGKHVGCGFLEFASANQAKKVSCFIVLNINFFKDVGEVVHVRLAVDHRGKHVGYGFVEFASDYQAKTALKKKKGEYLHDCKIILTVAKKIPYLPRPHIKMFKKVGEVVCVRLIVDHRGEHVGCGFVEFASADEAKKAVQEMDGKKIFLKMAEIAPYPFQPK</sequence>
<dbReference type="GO" id="GO:0071004">
    <property type="term" value="C:U2-type prespliceosome"/>
    <property type="evidence" value="ECO:0007669"/>
    <property type="project" value="TreeGrafter"/>
</dbReference>
<dbReference type="PROSITE" id="PS50102">
    <property type="entry name" value="RRM"/>
    <property type="match status" value="3"/>
</dbReference>
<dbReference type="CDD" id="cd00590">
    <property type="entry name" value="RRM_SF"/>
    <property type="match status" value="3"/>
</dbReference>